<keyword evidence="2" id="KW-1185">Reference proteome</keyword>
<proteinExistence type="predicted"/>
<gene>
    <name evidence="1" type="ORF">Sjap_004620</name>
</gene>
<dbReference type="AlphaFoldDB" id="A0AAP0K2P1"/>
<name>A0AAP0K2P1_9MAGN</name>
<dbReference type="Proteomes" id="UP001417504">
    <property type="component" value="Unassembled WGS sequence"/>
</dbReference>
<evidence type="ECO:0000313" key="1">
    <source>
        <dbReference type="EMBL" id="KAK9144717.1"/>
    </source>
</evidence>
<sequence length="188" mass="21631">MSMALFSPPHLPSTLSLSRPNYSSPSKFSLLPLLSKRNLVLLPTKAVNVEEEVTNSAVKVEEKKLDEKDEKRSWGWFLRGLNLETPDGRRKWLIDNPESSSNDDPVVFDTSIIPWWSWVKRFHLPEAELLNDGELLCKTLLFVAVLGVLLIRKNEDIETLKKILEETTFYDKQWQATWQDETASSSKD</sequence>
<comment type="caution">
    <text evidence="1">The sequence shown here is derived from an EMBL/GenBank/DDBJ whole genome shotgun (WGS) entry which is preliminary data.</text>
</comment>
<dbReference type="EMBL" id="JBBNAE010000002">
    <property type="protein sequence ID" value="KAK9144717.1"/>
    <property type="molecule type" value="Genomic_DNA"/>
</dbReference>
<accession>A0AAP0K2P1</accession>
<evidence type="ECO:0000313" key="2">
    <source>
        <dbReference type="Proteomes" id="UP001417504"/>
    </source>
</evidence>
<reference evidence="1 2" key="1">
    <citation type="submission" date="2024-01" db="EMBL/GenBank/DDBJ databases">
        <title>Genome assemblies of Stephania.</title>
        <authorList>
            <person name="Yang L."/>
        </authorList>
    </citation>
    <scope>NUCLEOTIDE SEQUENCE [LARGE SCALE GENOMIC DNA]</scope>
    <source>
        <strain evidence="1">QJT</strain>
        <tissue evidence="1">Leaf</tissue>
    </source>
</reference>
<organism evidence="1 2">
    <name type="scientific">Stephania japonica</name>
    <dbReference type="NCBI Taxonomy" id="461633"/>
    <lineage>
        <taxon>Eukaryota</taxon>
        <taxon>Viridiplantae</taxon>
        <taxon>Streptophyta</taxon>
        <taxon>Embryophyta</taxon>
        <taxon>Tracheophyta</taxon>
        <taxon>Spermatophyta</taxon>
        <taxon>Magnoliopsida</taxon>
        <taxon>Ranunculales</taxon>
        <taxon>Menispermaceae</taxon>
        <taxon>Menispermoideae</taxon>
        <taxon>Cissampelideae</taxon>
        <taxon>Stephania</taxon>
    </lineage>
</organism>
<protein>
    <submittedName>
        <fullName evidence="1">Uncharacterized protein</fullName>
    </submittedName>
</protein>